<dbReference type="EMBL" id="QGGI01000008">
    <property type="protein sequence ID" value="PWJ93293.1"/>
    <property type="molecule type" value="Genomic_DNA"/>
</dbReference>
<comment type="caution">
    <text evidence="1">The sequence shown here is derived from an EMBL/GenBank/DDBJ whole genome shotgun (WGS) entry which is preliminary data.</text>
</comment>
<gene>
    <name evidence="1" type="ORF">C7380_108123</name>
</gene>
<dbReference type="Gene3D" id="2.170.15.10">
    <property type="entry name" value="Proaerolysin, chain A, domain 3"/>
    <property type="match status" value="1"/>
</dbReference>
<evidence type="ECO:0000313" key="2">
    <source>
        <dbReference type="Proteomes" id="UP000245921"/>
    </source>
</evidence>
<organism evidence="1 2">
    <name type="scientific">Oceanotoga teriensis</name>
    <dbReference type="NCBI Taxonomy" id="515440"/>
    <lineage>
        <taxon>Bacteria</taxon>
        <taxon>Thermotogati</taxon>
        <taxon>Thermotogota</taxon>
        <taxon>Thermotogae</taxon>
        <taxon>Petrotogales</taxon>
        <taxon>Petrotogaceae</taxon>
        <taxon>Oceanotoga</taxon>
    </lineage>
</organism>
<name>A0AA45C721_9BACT</name>
<accession>A0AA45C721</accession>
<protein>
    <submittedName>
        <fullName evidence="1">Uncharacterized protein</fullName>
    </submittedName>
</protein>
<evidence type="ECO:0000313" key="1">
    <source>
        <dbReference type="EMBL" id="PWJ93293.1"/>
    </source>
</evidence>
<keyword evidence="2" id="KW-1185">Reference proteome</keyword>
<reference evidence="1 2" key="1">
    <citation type="submission" date="2018-05" db="EMBL/GenBank/DDBJ databases">
        <title>Genomic Encyclopedia of Type Strains, Phase IV (KMG-IV): sequencing the most valuable type-strain genomes for metagenomic binning, comparative biology and taxonomic classification.</title>
        <authorList>
            <person name="Goeker M."/>
        </authorList>
    </citation>
    <scope>NUCLEOTIDE SEQUENCE [LARGE SCALE GENOMIC DNA]</scope>
    <source>
        <strain evidence="1 2">DSM 24906</strain>
    </source>
</reference>
<dbReference type="AlphaFoldDB" id="A0AA45C721"/>
<sequence>MLVNESTQLKLKKSVKYDTGKEPSIAIFENSVVEVHNSSNMEDLWYHVGLISNDEVHWGKSYKYDTGKYPNVSIFKNIVVEVHQSQNNNNLWYHVGIIDIYSKEISWGKSYNYDTGKHPSIFIYNDVVVEVHNSSNMEDLWYHVGTVNVNNKTIDWGESHKYDTGKLPKVSMNSNFIVEVHQSQSSGNLWYHIGTLNKSSKTVDWSKSYNYDTGSEPDISINELNSVVEFHKSNNHDILWYHIGSLDDYSKEIDFGPSYKFENGVDPSICCNNDYIVQTHKSENNTGLFYSCTFFALLSSTVLDCIFDEVTYPESGANKDLVGTQTIKNPTNTQITHHIEKKISLSNTFEFTLTETLHTGMTSTFKASIPLLGSTESTLSIDLTLESQQKWSKTVTEEYLFSQDITVNPETSIQAFWYIDIIDDFKIPFYLLTKVTGYQGTKQLSTEELIDILKNSGSTAEIDSGHKEKNAVFVRLKGDFVGSYGLNTYTEIKDI</sequence>
<dbReference type="Proteomes" id="UP000245921">
    <property type="component" value="Unassembled WGS sequence"/>
</dbReference>
<dbReference type="SUPFAM" id="SSF56973">
    <property type="entry name" value="Aerolisin/ETX pore-forming domain"/>
    <property type="match status" value="1"/>
</dbReference>
<dbReference type="RefSeq" id="WP_109604816.1">
    <property type="nucleotide sequence ID" value="NZ_QGGI01000008.1"/>
</dbReference>
<proteinExistence type="predicted"/>